<dbReference type="GO" id="GO:0047761">
    <property type="term" value="F:butyrate kinase activity"/>
    <property type="evidence" value="ECO:0007669"/>
    <property type="project" value="UniProtKB-EC"/>
</dbReference>
<keyword evidence="12" id="KW-1185">Reference proteome</keyword>
<evidence type="ECO:0000256" key="7">
    <source>
        <dbReference type="ARBA" id="ARBA00022840"/>
    </source>
</evidence>
<evidence type="ECO:0000256" key="6">
    <source>
        <dbReference type="ARBA" id="ARBA00022777"/>
    </source>
</evidence>
<name>A0ABU5CCC4_9BACI</name>
<evidence type="ECO:0000256" key="4">
    <source>
        <dbReference type="ARBA" id="ARBA00022679"/>
    </source>
</evidence>
<dbReference type="PANTHER" id="PTHR21060:SF3">
    <property type="entry name" value="BUTYRATE KINASE 2-RELATED"/>
    <property type="match status" value="1"/>
</dbReference>
<comment type="similarity">
    <text evidence="2 9 10">Belongs to the acetokinase family.</text>
</comment>
<dbReference type="NCBIfam" id="NF002834">
    <property type="entry name" value="PRK03011.1-5"/>
    <property type="match status" value="1"/>
</dbReference>
<dbReference type="EC" id="2.7.2.7" evidence="9"/>
<evidence type="ECO:0000313" key="12">
    <source>
        <dbReference type="Proteomes" id="UP001281447"/>
    </source>
</evidence>
<comment type="subcellular location">
    <subcellularLocation>
        <location evidence="1 9">Cytoplasm</location>
    </subcellularLocation>
</comment>
<dbReference type="InterPro" id="IPR011245">
    <property type="entry name" value="Butyrate_kin"/>
</dbReference>
<evidence type="ECO:0000256" key="2">
    <source>
        <dbReference type="ARBA" id="ARBA00008748"/>
    </source>
</evidence>
<keyword evidence="5 9" id="KW-0547">Nucleotide-binding</keyword>
<dbReference type="Proteomes" id="UP001281447">
    <property type="component" value="Unassembled WGS sequence"/>
</dbReference>
<proteinExistence type="inferred from homology"/>
<keyword evidence="4 9" id="KW-0808">Transferase</keyword>
<dbReference type="SUPFAM" id="SSF53067">
    <property type="entry name" value="Actin-like ATPase domain"/>
    <property type="match status" value="2"/>
</dbReference>
<dbReference type="NCBIfam" id="TIGR02707">
    <property type="entry name" value="butyr_kinase"/>
    <property type="match status" value="1"/>
</dbReference>
<organism evidence="11 12">
    <name type="scientific">Tigheibacillus halophilus</name>
    <dbReference type="NCBI Taxonomy" id="361280"/>
    <lineage>
        <taxon>Bacteria</taxon>
        <taxon>Bacillati</taxon>
        <taxon>Bacillota</taxon>
        <taxon>Bacilli</taxon>
        <taxon>Bacillales</taxon>
        <taxon>Bacillaceae</taxon>
        <taxon>Tigheibacillus</taxon>
    </lineage>
</organism>
<gene>
    <name evidence="9 11" type="primary">buk</name>
    <name evidence="11" type="ORF">RWE15_21975</name>
</gene>
<dbReference type="RefSeq" id="WP_390353379.1">
    <property type="nucleotide sequence ID" value="NZ_JBHUIZ010000003.1"/>
</dbReference>
<evidence type="ECO:0000256" key="10">
    <source>
        <dbReference type="RuleBase" id="RU003835"/>
    </source>
</evidence>
<comment type="catalytic activity">
    <reaction evidence="8 9">
        <text>butanoate + ATP = butanoyl phosphate + ADP</text>
        <dbReference type="Rhea" id="RHEA:13585"/>
        <dbReference type="ChEBI" id="CHEBI:17968"/>
        <dbReference type="ChEBI" id="CHEBI:30616"/>
        <dbReference type="ChEBI" id="CHEBI:58079"/>
        <dbReference type="ChEBI" id="CHEBI:456216"/>
        <dbReference type="EC" id="2.7.2.7"/>
    </reaction>
</comment>
<evidence type="ECO:0000256" key="3">
    <source>
        <dbReference type="ARBA" id="ARBA00022490"/>
    </source>
</evidence>
<dbReference type="PRINTS" id="PR00471">
    <property type="entry name" value="ACETATEKNASE"/>
</dbReference>
<dbReference type="EMBL" id="JAWDIP010000004">
    <property type="protein sequence ID" value="MDY0396493.1"/>
    <property type="molecule type" value="Genomic_DNA"/>
</dbReference>
<comment type="caution">
    <text evidence="11">The sequence shown here is derived from an EMBL/GenBank/DDBJ whole genome shotgun (WGS) entry which is preliminary data.</text>
</comment>
<evidence type="ECO:0000256" key="5">
    <source>
        <dbReference type="ARBA" id="ARBA00022741"/>
    </source>
</evidence>
<sequence>MQTHRILTINPEIHATNVCVFDDDVCIFEKSIHHHPSELRQFANFHEQAAFRENEIYDHLDYEGLNVSKLHAVCGRGGLLHPIEGGTYYINEAMIADLEADVFGKHVSNLGGILAFAIGKGLHVPSFVVDPVVVDELEPVARISGFPELPRKSIFHALNQKAVARMAAADRKATYENLNMIVAHMGYGITIGAHRNGKVIDVNNGLNGEGPFSMTRAGTVPIGDLLKWCLEKGYGISEISSKLFSRGGMQAYLQTDDIADAERKIDQGDQLSETVYHGLAYQISKEIGAMGSVLNGQVDVIVLTGMLAYRKKLTELISKSVCWISDTLVYPGDYIMPALAAGALRVLRKQEEAKHYESIE</sequence>
<dbReference type="Pfam" id="PF00871">
    <property type="entry name" value="Acetate_kinase"/>
    <property type="match status" value="1"/>
</dbReference>
<dbReference type="Gene3D" id="3.30.420.40">
    <property type="match status" value="2"/>
</dbReference>
<dbReference type="InterPro" id="IPR043129">
    <property type="entry name" value="ATPase_NBD"/>
</dbReference>
<keyword evidence="6 9" id="KW-0418">Kinase</keyword>
<evidence type="ECO:0000256" key="8">
    <source>
        <dbReference type="ARBA" id="ARBA00048596"/>
    </source>
</evidence>
<dbReference type="PIRSF" id="PIRSF036458">
    <property type="entry name" value="Butyrate_kin"/>
    <property type="match status" value="1"/>
</dbReference>
<dbReference type="PROSITE" id="PS01076">
    <property type="entry name" value="ACETATE_KINASE_2"/>
    <property type="match status" value="1"/>
</dbReference>
<keyword evidence="3 9" id="KW-0963">Cytoplasm</keyword>
<reference evidence="11 12" key="1">
    <citation type="submission" date="2023-10" db="EMBL/GenBank/DDBJ databases">
        <title>Virgibacillus halophilus 5B73C genome.</title>
        <authorList>
            <person name="Miliotis G."/>
            <person name="Sengupta P."/>
            <person name="Hameed A."/>
            <person name="Chuvochina M."/>
            <person name="Mcdonagh F."/>
            <person name="Simpson A.C."/>
            <person name="Singh N.K."/>
            <person name="Rekha P.D."/>
            <person name="Raman K."/>
            <person name="Hugenholtz P."/>
            <person name="Venkateswaran K."/>
        </authorList>
    </citation>
    <scope>NUCLEOTIDE SEQUENCE [LARGE SCALE GENOMIC DNA]</scope>
    <source>
        <strain evidence="11 12">5B73C</strain>
    </source>
</reference>
<dbReference type="InterPro" id="IPR000890">
    <property type="entry name" value="Aliphatic_acid_kin_short-chain"/>
</dbReference>
<evidence type="ECO:0000256" key="1">
    <source>
        <dbReference type="ARBA" id="ARBA00004496"/>
    </source>
</evidence>
<dbReference type="HAMAP" id="MF_00542">
    <property type="entry name" value="Butyrate_kinase"/>
    <property type="match status" value="1"/>
</dbReference>
<protein>
    <recommendedName>
        <fullName evidence="9">Probable butyrate kinase</fullName>
        <shortName evidence="9">BK</shortName>
        <ecNumber evidence="9">2.7.2.7</ecNumber>
    </recommendedName>
    <alternativeName>
        <fullName evidence="9">Branched-chain carboxylic acid kinase</fullName>
    </alternativeName>
</protein>
<dbReference type="InterPro" id="IPR023865">
    <property type="entry name" value="Aliphatic_acid_kinase_CS"/>
</dbReference>
<dbReference type="PANTHER" id="PTHR21060">
    <property type="entry name" value="ACETATE KINASE"/>
    <property type="match status" value="1"/>
</dbReference>
<dbReference type="CDD" id="cd24011">
    <property type="entry name" value="ASKHA_NBD_BK"/>
    <property type="match status" value="1"/>
</dbReference>
<keyword evidence="7 9" id="KW-0067">ATP-binding</keyword>
<accession>A0ABU5CCC4</accession>
<evidence type="ECO:0000256" key="9">
    <source>
        <dbReference type="HAMAP-Rule" id="MF_00542"/>
    </source>
</evidence>
<evidence type="ECO:0000313" key="11">
    <source>
        <dbReference type="EMBL" id="MDY0396493.1"/>
    </source>
</evidence>